<sequence>MRIGKNELEIMRLLGENKRMEKDALRENISSSGIGKRALSRALYSLARKSLIAMYAQISEGIRGWRFASWTKDQYGNDAMLMKKPYDGKMGKRPVTKVFLGLTERGEKELQKRENRLSNQ</sequence>
<protein>
    <submittedName>
        <fullName evidence="1">Uncharacterized protein</fullName>
    </submittedName>
</protein>
<comment type="caution">
    <text evidence="1">The sequence shown here is derived from an EMBL/GenBank/DDBJ whole genome shotgun (WGS) entry which is preliminary data.</text>
</comment>
<dbReference type="Proteomes" id="UP000070344">
    <property type="component" value="Unassembled WGS sequence"/>
</dbReference>
<dbReference type="EMBL" id="LHXV01000088">
    <property type="protein sequence ID" value="KXA99445.1"/>
    <property type="molecule type" value="Genomic_DNA"/>
</dbReference>
<reference evidence="1 2" key="1">
    <citation type="journal article" date="2016" name="Sci. Rep.">
        <title>Metabolic traits of an uncultured archaeal lineage -MSBL1- from brine pools of the Red Sea.</title>
        <authorList>
            <person name="Mwirichia R."/>
            <person name="Alam I."/>
            <person name="Rashid M."/>
            <person name="Vinu M."/>
            <person name="Ba-Alawi W."/>
            <person name="Anthony Kamau A."/>
            <person name="Kamanda Ngugi D."/>
            <person name="Goker M."/>
            <person name="Klenk H.P."/>
            <person name="Bajic V."/>
            <person name="Stingl U."/>
        </authorList>
    </citation>
    <scope>NUCLEOTIDE SEQUENCE [LARGE SCALE GENOMIC DNA]</scope>
    <source>
        <strain evidence="1">SCGC-AAA259O05</strain>
    </source>
</reference>
<keyword evidence="2" id="KW-1185">Reference proteome</keyword>
<accession>A0A133UZ26</accession>
<evidence type="ECO:0000313" key="1">
    <source>
        <dbReference type="EMBL" id="KXA99445.1"/>
    </source>
</evidence>
<dbReference type="AlphaFoldDB" id="A0A133UZ26"/>
<organism evidence="1 2">
    <name type="scientific">candidate division MSBL1 archaeon SCGC-AAA259O05</name>
    <dbReference type="NCBI Taxonomy" id="1698271"/>
    <lineage>
        <taxon>Archaea</taxon>
        <taxon>Methanobacteriati</taxon>
        <taxon>Methanobacteriota</taxon>
        <taxon>candidate division MSBL1</taxon>
    </lineage>
</organism>
<proteinExistence type="predicted"/>
<name>A0A133UZ26_9EURY</name>
<evidence type="ECO:0000313" key="2">
    <source>
        <dbReference type="Proteomes" id="UP000070344"/>
    </source>
</evidence>
<gene>
    <name evidence="1" type="ORF">AKJ41_05410</name>
</gene>